<keyword evidence="2" id="KW-0964">Secreted</keyword>
<feature type="signal peptide" evidence="3">
    <location>
        <begin position="1"/>
        <end position="25"/>
    </location>
</feature>
<gene>
    <name evidence="4" type="ORF">LITE_LOCUS11235</name>
</gene>
<proteinExistence type="predicted"/>
<dbReference type="Proteomes" id="UP001154282">
    <property type="component" value="Unassembled WGS sequence"/>
</dbReference>
<evidence type="ECO:0000256" key="2">
    <source>
        <dbReference type="ARBA" id="ARBA00022512"/>
    </source>
</evidence>
<evidence type="ECO:0000313" key="5">
    <source>
        <dbReference type="Proteomes" id="UP001154282"/>
    </source>
</evidence>
<reference evidence="4" key="1">
    <citation type="submission" date="2022-08" db="EMBL/GenBank/DDBJ databases">
        <authorList>
            <person name="Gutierrez-Valencia J."/>
        </authorList>
    </citation>
    <scope>NUCLEOTIDE SEQUENCE</scope>
</reference>
<dbReference type="GO" id="GO:0004650">
    <property type="term" value="F:polygalacturonase activity"/>
    <property type="evidence" value="ECO:0007669"/>
    <property type="project" value="InterPro"/>
</dbReference>
<dbReference type="PANTHER" id="PTHR33928:SF2">
    <property type="entry name" value="PECTATE LYASE SUPERFAMILY PROTEIN DOMAIN-CONTAINING PROTEIN-RELATED"/>
    <property type="match status" value="1"/>
</dbReference>
<dbReference type="SUPFAM" id="SSF51126">
    <property type="entry name" value="Pectin lyase-like"/>
    <property type="match status" value="1"/>
</dbReference>
<keyword evidence="3" id="KW-0732">Signal</keyword>
<dbReference type="EMBL" id="CAMGYJ010000004">
    <property type="protein sequence ID" value="CAI0401506.1"/>
    <property type="molecule type" value="Genomic_DNA"/>
</dbReference>
<accession>A0AAV0IV15</accession>
<dbReference type="InterPro" id="IPR039279">
    <property type="entry name" value="QRT3-like"/>
</dbReference>
<dbReference type="InterPro" id="IPR012334">
    <property type="entry name" value="Pectin_lyas_fold"/>
</dbReference>
<evidence type="ECO:0000313" key="4">
    <source>
        <dbReference type="EMBL" id="CAI0401506.1"/>
    </source>
</evidence>
<dbReference type="AlphaFoldDB" id="A0AAV0IV15"/>
<keyword evidence="2" id="KW-0134">Cell wall</keyword>
<dbReference type="InterPro" id="IPR011050">
    <property type="entry name" value="Pectin_lyase_fold/virulence"/>
</dbReference>
<name>A0AAV0IV15_9ROSI</name>
<dbReference type="Gene3D" id="2.160.20.10">
    <property type="entry name" value="Single-stranded right-handed beta-helix, Pectin lyase-like"/>
    <property type="match status" value="1"/>
</dbReference>
<dbReference type="PANTHER" id="PTHR33928">
    <property type="entry name" value="POLYGALACTURONASE QRT3"/>
    <property type="match status" value="1"/>
</dbReference>
<evidence type="ECO:0000256" key="3">
    <source>
        <dbReference type="SAM" id="SignalP"/>
    </source>
</evidence>
<protein>
    <recommendedName>
        <fullName evidence="6">Pectate lyase superfamily protein domain-containing protein</fullName>
    </recommendedName>
</protein>
<organism evidence="4 5">
    <name type="scientific">Linum tenue</name>
    <dbReference type="NCBI Taxonomy" id="586396"/>
    <lineage>
        <taxon>Eukaryota</taxon>
        <taxon>Viridiplantae</taxon>
        <taxon>Streptophyta</taxon>
        <taxon>Embryophyta</taxon>
        <taxon>Tracheophyta</taxon>
        <taxon>Spermatophyta</taxon>
        <taxon>Magnoliopsida</taxon>
        <taxon>eudicotyledons</taxon>
        <taxon>Gunneridae</taxon>
        <taxon>Pentapetalae</taxon>
        <taxon>rosids</taxon>
        <taxon>fabids</taxon>
        <taxon>Malpighiales</taxon>
        <taxon>Linaceae</taxon>
        <taxon>Linum</taxon>
    </lineage>
</organism>
<keyword evidence="5" id="KW-1185">Reference proteome</keyword>
<evidence type="ECO:0000256" key="1">
    <source>
        <dbReference type="ARBA" id="ARBA00004191"/>
    </source>
</evidence>
<sequence>MTRITTTSLSILIVLTSAILHLRQASCFDKTKLGGLIEDIVAEVDEVAARYQAPPSVRPPPKAMQVGGVYYPIGYGADPTGHNDSSDAIQKALNDAFSQRGEEKRYLMRPMKDLGGAVIDLQGGSYLISKPITFPPTAGNIMMKEGSLRASQDFPPNRYLVELMSPESEILIYKTESVHRLHGRWIYYEDVTFRDILFDSARRGGGLLIVNSLRTRIINSYFLNFTTQGILVQGGHETYIASCFLGQKSTVGDDEHEADFFGTAIDLASNDNSVTDTVLFSSQTGLLLRGQANMVSGLHVYNKGVKYRGTGIYVKESAAFNRIDNSYMDYTSIVMEDPYFVHLTNSMFLGDGNVVLKSVYGRMAGLTVRDNFFHGFKREIVEVEGEFKVVDQVVVDGNQANKAMPVRSTVGRVTVAGNGTKWVADFNDQLLFPDKIDHFQYSFYVKGRGRGGRLPVHAATNVSGNVVVVESDEAVDAVVSVVVDQFKKVREATY</sequence>
<feature type="chain" id="PRO_5043594705" description="Pectate lyase superfamily protein domain-containing protein" evidence="3">
    <location>
        <begin position="26"/>
        <end position="494"/>
    </location>
</feature>
<comment type="subcellular location">
    <subcellularLocation>
        <location evidence="1">Secreted</location>
        <location evidence="1">Cell wall</location>
    </subcellularLocation>
</comment>
<evidence type="ECO:0008006" key="6">
    <source>
        <dbReference type="Google" id="ProtNLM"/>
    </source>
</evidence>
<comment type="caution">
    <text evidence="4">The sequence shown here is derived from an EMBL/GenBank/DDBJ whole genome shotgun (WGS) entry which is preliminary data.</text>
</comment>